<protein>
    <recommendedName>
        <fullName evidence="1">BCNT-C domain-containing protein</fullName>
    </recommendedName>
</protein>
<dbReference type="PROSITE" id="PS51279">
    <property type="entry name" value="BCNT_C"/>
    <property type="match status" value="1"/>
</dbReference>
<gene>
    <name evidence="2" type="ORF">PGO_102570</name>
</gene>
<sequence>MATILNMEFPSSDEDDENYDVEESLKKELCGDDLSDDLKEELEGEAKLLREEFGKGKRNKRRNEGTPRKIKNAIKNSIIKEKIEKTFNEINKEYEQLYTHEKSVSDEDFLLQFHKKYPQEEKNYNTIEKLYNHLNKYSAMQVSPHSHTVEDKNETEMSIKTFKQKCRNENNSNDISNVVKTALESFYENNSVHIEKKYMYAGKIYTVKKKIDKTSSSYKRYLKMKDKMNIGGNFANIDQLVQNIQENKQINTVDKSTEDWAYYKMANSIDDEKLKANQNYLENKFFSENVERKLYENKIKKNTS</sequence>
<dbReference type="OMA" id="AYYKMAN"/>
<keyword evidence="3" id="KW-1185">Reference proteome</keyword>
<evidence type="ECO:0000259" key="1">
    <source>
        <dbReference type="PROSITE" id="PS51279"/>
    </source>
</evidence>
<dbReference type="Proteomes" id="UP000195521">
    <property type="component" value="Unassembled WGS sequence"/>
</dbReference>
<dbReference type="InterPro" id="IPR011421">
    <property type="entry name" value="BCNT-C"/>
</dbReference>
<dbReference type="Pfam" id="PF07572">
    <property type="entry name" value="BCNT"/>
    <property type="match status" value="1"/>
</dbReference>
<name>A0A1Y1JG50_PLAGO</name>
<dbReference type="RefSeq" id="XP_028544088.1">
    <property type="nucleotide sequence ID" value="XM_028688287.1"/>
</dbReference>
<dbReference type="AlphaFoldDB" id="A0A1Y1JG50"/>
<organism evidence="2 3">
    <name type="scientific">Plasmodium gonderi</name>
    <dbReference type="NCBI Taxonomy" id="77519"/>
    <lineage>
        <taxon>Eukaryota</taxon>
        <taxon>Sar</taxon>
        <taxon>Alveolata</taxon>
        <taxon>Apicomplexa</taxon>
        <taxon>Aconoidasida</taxon>
        <taxon>Haemosporida</taxon>
        <taxon>Plasmodiidae</taxon>
        <taxon>Plasmodium</taxon>
        <taxon>Plasmodium (Plasmodium)</taxon>
    </lineage>
</organism>
<proteinExistence type="predicted"/>
<accession>A0A1Y1JG50</accession>
<feature type="domain" description="BCNT-C" evidence="1">
    <location>
        <begin position="231"/>
        <end position="304"/>
    </location>
</feature>
<evidence type="ECO:0000313" key="2">
    <source>
        <dbReference type="EMBL" id="GAW81499.1"/>
    </source>
</evidence>
<dbReference type="GeneID" id="39748222"/>
<dbReference type="EMBL" id="BDQF01000011">
    <property type="protein sequence ID" value="GAW81499.1"/>
    <property type="molecule type" value="Genomic_DNA"/>
</dbReference>
<dbReference type="OrthoDB" id="445677at2759"/>
<comment type="caution">
    <text evidence="2">The sequence shown here is derived from an EMBL/GenBank/DDBJ whole genome shotgun (WGS) entry which is preliminary data.</text>
</comment>
<evidence type="ECO:0000313" key="3">
    <source>
        <dbReference type="Proteomes" id="UP000195521"/>
    </source>
</evidence>
<reference evidence="3" key="1">
    <citation type="submission" date="2017-04" db="EMBL/GenBank/DDBJ databases">
        <title>Plasmodium gonderi genome.</title>
        <authorList>
            <person name="Arisue N."/>
            <person name="Honma H."/>
            <person name="Kawai S."/>
            <person name="Tougan T."/>
            <person name="Tanabe K."/>
            <person name="Horii T."/>
        </authorList>
    </citation>
    <scope>NUCLEOTIDE SEQUENCE [LARGE SCALE GENOMIC DNA]</scope>
    <source>
        <strain evidence="3">ATCC 30045</strain>
    </source>
</reference>